<feature type="region of interest" description="Disordered" evidence="1">
    <location>
        <begin position="112"/>
        <end position="180"/>
    </location>
</feature>
<dbReference type="Proteomes" id="UP000182409">
    <property type="component" value="Unassembled WGS sequence"/>
</dbReference>
<reference evidence="2 3" key="1">
    <citation type="submission" date="2016-10" db="EMBL/GenBank/DDBJ databases">
        <authorList>
            <person name="de Groot N.N."/>
        </authorList>
    </citation>
    <scope>NUCLEOTIDE SEQUENCE [LARGE SCALE GENOMIC DNA]</scope>
    <source>
        <strain evidence="2 3">AB35.6</strain>
    </source>
</reference>
<proteinExistence type="predicted"/>
<name>A0A1H4NTF6_9BACT</name>
<gene>
    <name evidence="2" type="ORF">SAMN05443244_2350</name>
</gene>
<evidence type="ECO:0000313" key="3">
    <source>
        <dbReference type="Proteomes" id="UP000182409"/>
    </source>
</evidence>
<dbReference type="AlphaFoldDB" id="A0A1H4NTF6"/>
<protein>
    <submittedName>
        <fullName evidence="2">Uncharacterized protein</fullName>
    </submittedName>
</protein>
<organism evidence="2 3">
    <name type="scientific">Terriglobus roseus</name>
    <dbReference type="NCBI Taxonomy" id="392734"/>
    <lineage>
        <taxon>Bacteria</taxon>
        <taxon>Pseudomonadati</taxon>
        <taxon>Acidobacteriota</taxon>
        <taxon>Terriglobia</taxon>
        <taxon>Terriglobales</taxon>
        <taxon>Acidobacteriaceae</taxon>
        <taxon>Terriglobus</taxon>
    </lineage>
</organism>
<evidence type="ECO:0000313" key="2">
    <source>
        <dbReference type="EMBL" id="SEB98480.1"/>
    </source>
</evidence>
<feature type="compositionally biased region" description="Basic and acidic residues" evidence="1">
    <location>
        <begin position="145"/>
        <end position="154"/>
    </location>
</feature>
<evidence type="ECO:0000256" key="1">
    <source>
        <dbReference type="SAM" id="MobiDB-lite"/>
    </source>
</evidence>
<feature type="compositionally biased region" description="Basic residues" evidence="1">
    <location>
        <begin position="165"/>
        <end position="180"/>
    </location>
</feature>
<dbReference type="EMBL" id="FNSD01000001">
    <property type="protein sequence ID" value="SEB98480.1"/>
    <property type="molecule type" value="Genomic_DNA"/>
</dbReference>
<sequence>MIGEVCAASSPFSPAEPDALKSYDPPRNISSGELVKIRKLVGRMDLADRFLMNLISGKNAEAELSDHEAAHLFDSLQRAARFFAPDSVLHWRDGILLCSVHRIRRRTELGHVLRGRSTQRRPANGSAPPDSYRDRSNRQNAADDGSTRARDDRGNQSPKGLVSTVHRHRRRRCNKVRRRL</sequence>
<accession>A0A1H4NTF6</accession>